<sequence length="89" mass="9949">MKKIHQLPSGGGYQLSVISYQFTEKTPHTPHPTPYTLHPTSPLSHYPTSHTPNKLLNLCYDNSFGINLNRSRLSVCLVIEDRACALCVV</sequence>
<evidence type="ECO:0000313" key="2">
    <source>
        <dbReference type="EMBL" id="AKV66008.1"/>
    </source>
</evidence>
<accession>A0A0K1RW54</accession>
<proteinExistence type="predicted"/>
<evidence type="ECO:0000313" key="3">
    <source>
        <dbReference type="Proteomes" id="UP000068167"/>
    </source>
</evidence>
<dbReference type="EMBL" id="CP011339">
    <property type="protein sequence ID" value="AKV66008.1"/>
    <property type="molecule type" value="Genomic_DNA"/>
</dbReference>
<dbReference type="Proteomes" id="UP000068167">
    <property type="component" value="Chromosome"/>
</dbReference>
<keyword evidence="3" id="KW-1185">Reference proteome</keyword>
<organism evidence="2 3">
    <name type="scientific">Microcystis panniformis FACHB-1757</name>
    <dbReference type="NCBI Taxonomy" id="1638788"/>
    <lineage>
        <taxon>Bacteria</taxon>
        <taxon>Bacillati</taxon>
        <taxon>Cyanobacteriota</taxon>
        <taxon>Cyanophyceae</taxon>
        <taxon>Oscillatoriophycideae</taxon>
        <taxon>Chroococcales</taxon>
        <taxon>Microcystaceae</taxon>
        <taxon>Microcystis</taxon>
    </lineage>
</organism>
<dbReference type="PATRIC" id="fig|1638788.3.peg.806"/>
<dbReference type="RefSeq" id="WP_072926087.1">
    <property type="nucleotide sequence ID" value="NZ_CP011339.1"/>
</dbReference>
<reference evidence="2 3" key="1">
    <citation type="journal article" date="2016" name="Stand. Genomic Sci.">
        <title>Complete genome sequence and genomic characterization of Microcystis panniformis FACHB 1757 by third-generation sequencing.</title>
        <authorList>
            <person name="Zhang J.Y."/>
            <person name="Guan R."/>
            <person name="Zhang H.J."/>
            <person name="Li H."/>
            <person name="Xiao P."/>
            <person name="Yu G.L."/>
            <person name="Du L."/>
            <person name="Cao D.M."/>
            <person name="Zhu B.C."/>
            <person name="Li R.H."/>
            <person name="Lu Z.H."/>
        </authorList>
    </citation>
    <scope>NUCLEOTIDE SEQUENCE [LARGE SCALE GENOMIC DNA]</scope>
    <source>
        <strain evidence="2 3">FACHB-1757</strain>
    </source>
</reference>
<evidence type="ECO:0000256" key="1">
    <source>
        <dbReference type="SAM" id="MobiDB-lite"/>
    </source>
</evidence>
<dbReference type="KEGG" id="mpk:VL20_801"/>
<protein>
    <submittedName>
        <fullName evidence="2">Ribonuclease III</fullName>
    </submittedName>
</protein>
<gene>
    <name evidence="2" type="ORF">VL20_801</name>
</gene>
<name>A0A0K1RW54_9CHRO</name>
<feature type="compositionally biased region" description="Low complexity" evidence="1">
    <location>
        <begin position="34"/>
        <end position="44"/>
    </location>
</feature>
<feature type="region of interest" description="Disordered" evidence="1">
    <location>
        <begin position="27"/>
        <end position="46"/>
    </location>
</feature>
<dbReference type="AlphaFoldDB" id="A0A0K1RW54"/>